<evidence type="ECO:0000256" key="2">
    <source>
        <dbReference type="ARBA" id="ARBA00022490"/>
    </source>
</evidence>
<comment type="subunit">
    <text evidence="6">Heterooligomer composed of large and small subunits.</text>
</comment>
<dbReference type="NCBIfam" id="TIGR01280">
    <property type="entry name" value="xseB"/>
    <property type="match status" value="1"/>
</dbReference>
<comment type="function">
    <text evidence="6">Bidirectionally degrades single-stranded DNA into large acid-insoluble oligonucleotides, which are then degraded further into small acid-soluble oligonucleotides.</text>
</comment>
<keyword evidence="4 6" id="KW-0378">Hydrolase</keyword>
<reference evidence="7 8" key="1">
    <citation type="journal article" date="2019" name="Appl. Environ. Microbiol.">
        <title>Genetic determinants of hydroxycinnamic acid metabolism in heterofermentative lactobacilli.</title>
        <authorList>
            <person name="Gaur G."/>
            <person name="Oh J.H."/>
            <person name="Filannino P."/>
            <person name="Gobbetti M."/>
            <person name="van Pijkeren J.P."/>
            <person name="Ganzle M.G."/>
        </authorList>
    </citation>
    <scope>NUCLEOTIDE SEQUENCE [LARGE SCALE GENOMIC DNA]</scope>
    <source>
        <strain evidence="7 8">C5</strain>
    </source>
</reference>
<dbReference type="NCBIfam" id="NF002138">
    <property type="entry name" value="PRK00977.1-2"/>
    <property type="match status" value="1"/>
</dbReference>
<comment type="catalytic activity">
    <reaction evidence="6">
        <text>Exonucleolytic cleavage in either 5'- to 3'- or 3'- to 5'-direction to yield nucleoside 5'-phosphates.</text>
        <dbReference type="EC" id="3.1.11.6"/>
    </reaction>
</comment>
<dbReference type="Gene3D" id="1.10.287.1040">
    <property type="entry name" value="Exonuclease VII, small subunit"/>
    <property type="match status" value="1"/>
</dbReference>
<dbReference type="InterPro" id="IPR003761">
    <property type="entry name" value="Exonuc_VII_S"/>
</dbReference>
<dbReference type="Pfam" id="PF02609">
    <property type="entry name" value="Exonuc_VII_S"/>
    <property type="match status" value="1"/>
</dbReference>
<dbReference type="GO" id="GO:0005829">
    <property type="term" value="C:cytosol"/>
    <property type="evidence" value="ECO:0007669"/>
    <property type="project" value="TreeGrafter"/>
</dbReference>
<organism evidence="7 8">
    <name type="scientific">Furfurilactobacillus milii</name>
    <dbReference type="NCBI Taxonomy" id="2888272"/>
    <lineage>
        <taxon>Bacteria</taxon>
        <taxon>Bacillati</taxon>
        <taxon>Bacillota</taxon>
        <taxon>Bacilli</taxon>
        <taxon>Lactobacillales</taxon>
        <taxon>Lactobacillaceae</taxon>
        <taxon>Furfurilactobacillus</taxon>
    </lineage>
</organism>
<dbReference type="SUPFAM" id="SSF116842">
    <property type="entry name" value="XseB-like"/>
    <property type="match status" value="1"/>
</dbReference>
<dbReference type="EMBL" id="WEZQ01000005">
    <property type="protein sequence ID" value="MYV16797.1"/>
    <property type="molecule type" value="Genomic_DNA"/>
</dbReference>
<keyword evidence="3 6" id="KW-0540">Nuclease</keyword>
<protein>
    <recommendedName>
        <fullName evidence="6">Exodeoxyribonuclease 7 small subunit</fullName>
        <ecNumber evidence="6">3.1.11.6</ecNumber>
    </recommendedName>
    <alternativeName>
        <fullName evidence="6">Exodeoxyribonuclease VII small subunit</fullName>
        <shortName evidence="6">Exonuclease VII small subunit</shortName>
    </alternativeName>
</protein>
<name>A0A6N9I1Y5_9LACO</name>
<evidence type="ECO:0000256" key="5">
    <source>
        <dbReference type="ARBA" id="ARBA00022839"/>
    </source>
</evidence>
<dbReference type="Proteomes" id="UP000449209">
    <property type="component" value="Unassembled WGS sequence"/>
</dbReference>
<evidence type="ECO:0000256" key="4">
    <source>
        <dbReference type="ARBA" id="ARBA00022801"/>
    </source>
</evidence>
<dbReference type="GO" id="GO:0008855">
    <property type="term" value="F:exodeoxyribonuclease VII activity"/>
    <property type="evidence" value="ECO:0007669"/>
    <property type="project" value="UniProtKB-UniRule"/>
</dbReference>
<dbReference type="GO" id="GO:0009318">
    <property type="term" value="C:exodeoxyribonuclease VII complex"/>
    <property type="evidence" value="ECO:0007669"/>
    <property type="project" value="UniProtKB-UniRule"/>
</dbReference>
<comment type="caution">
    <text evidence="7">The sequence shown here is derived from an EMBL/GenBank/DDBJ whole genome shotgun (WGS) entry which is preliminary data.</text>
</comment>
<dbReference type="AlphaFoldDB" id="A0A6N9I1Y5"/>
<dbReference type="PANTHER" id="PTHR34137:SF1">
    <property type="entry name" value="EXODEOXYRIBONUCLEASE 7 SMALL SUBUNIT"/>
    <property type="match status" value="1"/>
</dbReference>
<sequence length="84" mass="9280">MAEEKKAQPTFEENLTALQAIVTKLEQGDVPLETALTQFQQGVTLSKQLQDTLDNAEKTLTKMMNDNGQEVDFEAAPDSATNHE</sequence>
<keyword evidence="2 6" id="KW-0963">Cytoplasm</keyword>
<keyword evidence="5 6" id="KW-0269">Exonuclease</keyword>
<evidence type="ECO:0000256" key="1">
    <source>
        <dbReference type="ARBA" id="ARBA00009998"/>
    </source>
</evidence>
<dbReference type="PANTHER" id="PTHR34137">
    <property type="entry name" value="EXODEOXYRIBONUCLEASE 7 SMALL SUBUNIT"/>
    <property type="match status" value="1"/>
</dbReference>
<proteinExistence type="inferred from homology"/>
<evidence type="ECO:0000256" key="6">
    <source>
        <dbReference type="HAMAP-Rule" id="MF_00337"/>
    </source>
</evidence>
<dbReference type="OrthoDB" id="9798666at2"/>
<evidence type="ECO:0000256" key="3">
    <source>
        <dbReference type="ARBA" id="ARBA00022722"/>
    </source>
</evidence>
<dbReference type="InterPro" id="IPR037004">
    <property type="entry name" value="Exonuc_VII_ssu_sf"/>
</dbReference>
<gene>
    <name evidence="6" type="primary">xseB</name>
    <name evidence="7" type="ORF">GB993_04620</name>
</gene>
<dbReference type="RefSeq" id="WP_161003271.1">
    <property type="nucleotide sequence ID" value="NZ_WEZQ01000005.1"/>
</dbReference>
<dbReference type="PIRSF" id="PIRSF006488">
    <property type="entry name" value="Exonuc_VII_S"/>
    <property type="match status" value="1"/>
</dbReference>
<evidence type="ECO:0000313" key="7">
    <source>
        <dbReference type="EMBL" id="MYV16797.1"/>
    </source>
</evidence>
<dbReference type="GO" id="GO:0006308">
    <property type="term" value="P:DNA catabolic process"/>
    <property type="evidence" value="ECO:0007669"/>
    <property type="project" value="UniProtKB-UniRule"/>
</dbReference>
<accession>A0A6N9I1Y5</accession>
<dbReference type="HAMAP" id="MF_00337">
    <property type="entry name" value="Exonuc_7_S"/>
    <property type="match status" value="1"/>
</dbReference>
<comment type="similarity">
    <text evidence="1 6">Belongs to the XseB family.</text>
</comment>
<evidence type="ECO:0000313" key="8">
    <source>
        <dbReference type="Proteomes" id="UP000449209"/>
    </source>
</evidence>
<comment type="subcellular location">
    <subcellularLocation>
        <location evidence="6">Cytoplasm</location>
    </subcellularLocation>
</comment>
<dbReference type="EC" id="3.1.11.6" evidence="6"/>